<name>A0A540MH37_MALBA</name>
<feature type="region of interest" description="Disordered" evidence="1">
    <location>
        <begin position="135"/>
        <end position="160"/>
    </location>
</feature>
<proteinExistence type="predicted"/>
<dbReference type="AlphaFoldDB" id="A0A540MH37"/>
<evidence type="ECO:0000313" key="2">
    <source>
        <dbReference type="EMBL" id="TQD97709.1"/>
    </source>
</evidence>
<sequence length="160" mass="18224">MSEHCSLESMLYSSITPGQSYPYPDYHPAQPPNQYMVIQYSPPPPPPSLPPYGYDDHLQYYSSSTTPDPGHGQGDNYQSQLAPPPKAKPKKPKKSKKSVKQTSYKVCSNRVSQNTEDNHKIYNIAIIYSFRDLSHAEDKEGKEEVGIQYGRRDLKEEQEE</sequence>
<organism evidence="2 3">
    <name type="scientific">Malus baccata</name>
    <name type="common">Siberian crab apple</name>
    <name type="synonym">Pyrus baccata</name>
    <dbReference type="NCBI Taxonomy" id="106549"/>
    <lineage>
        <taxon>Eukaryota</taxon>
        <taxon>Viridiplantae</taxon>
        <taxon>Streptophyta</taxon>
        <taxon>Embryophyta</taxon>
        <taxon>Tracheophyta</taxon>
        <taxon>Spermatophyta</taxon>
        <taxon>Magnoliopsida</taxon>
        <taxon>eudicotyledons</taxon>
        <taxon>Gunneridae</taxon>
        <taxon>Pentapetalae</taxon>
        <taxon>rosids</taxon>
        <taxon>fabids</taxon>
        <taxon>Rosales</taxon>
        <taxon>Rosaceae</taxon>
        <taxon>Amygdaloideae</taxon>
        <taxon>Maleae</taxon>
        <taxon>Malus</taxon>
    </lineage>
</organism>
<keyword evidence="3" id="KW-1185">Reference proteome</keyword>
<evidence type="ECO:0000313" key="3">
    <source>
        <dbReference type="Proteomes" id="UP000315295"/>
    </source>
</evidence>
<feature type="region of interest" description="Disordered" evidence="1">
    <location>
        <begin position="17"/>
        <end position="115"/>
    </location>
</feature>
<gene>
    <name evidence="2" type="ORF">C1H46_016682</name>
</gene>
<feature type="compositionally biased region" description="Polar residues" evidence="1">
    <location>
        <begin position="100"/>
        <end position="115"/>
    </location>
</feature>
<evidence type="ECO:0000256" key="1">
    <source>
        <dbReference type="SAM" id="MobiDB-lite"/>
    </source>
</evidence>
<protein>
    <submittedName>
        <fullName evidence="2">Uncharacterized protein</fullName>
    </submittedName>
</protein>
<comment type="caution">
    <text evidence="2">The sequence shown here is derived from an EMBL/GenBank/DDBJ whole genome shotgun (WGS) entry which is preliminary data.</text>
</comment>
<dbReference type="Proteomes" id="UP000315295">
    <property type="component" value="Unassembled WGS sequence"/>
</dbReference>
<feature type="compositionally biased region" description="Pro residues" evidence="1">
    <location>
        <begin position="41"/>
        <end position="50"/>
    </location>
</feature>
<accession>A0A540MH37</accession>
<dbReference type="EMBL" id="VIEB01000265">
    <property type="protein sequence ID" value="TQD97709.1"/>
    <property type="molecule type" value="Genomic_DNA"/>
</dbReference>
<feature type="compositionally biased region" description="Basic residues" evidence="1">
    <location>
        <begin position="87"/>
        <end position="99"/>
    </location>
</feature>
<reference evidence="2 3" key="1">
    <citation type="journal article" date="2019" name="G3 (Bethesda)">
        <title>Sequencing of a Wild Apple (Malus baccata) Genome Unravels the Differences Between Cultivated and Wild Apple Species Regarding Disease Resistance and Cold Tolerance.</title>
        <authorList>
            <person name="Chen X."/>
        </authorList>
    </citation>
    <scope>NUCLEOTIDE SEQUENCE [LARGE SCALE GENOMIC DNA]</scope>
    <source>
        <strain evidence="3">cv. Shandingzi</strain>
        <tissue evidence="2">Leaves</tissue>
    </source>
</reference>